<evidence type="ECO:0000313" key="2">
    <source>
        <dbReference type="Proteomes" id="UP001177021"/>
    </source>
</evidence>
<protein>
    <submittedName>
        <fullName evidence="1">Uncharacterized protein</fullName>
    </submittedName>
</protein>
<keyword evidence="2" id="KW-1185">Reference proteome</keyword>
<proteinExistence type="predicted"/>
<evidence type="ECO:0000313" key="1">
    <source>
        <dbReference type="EMBL" id="CAJ2666915.1"/>
    </source>
</evidence>
<accession>A0ACB0LC54</accession>
<sequence>MAEEENDTVTYTVKITVTLTIPYPETQPSTFNVNAETMPLPPDEAAQCMDVVAETLSLSDAESLVRGDDVTTTEESDTDKGNQDMDIGDEIVSLKDNEGSTEDDDIAPVVFRKLLPKTIDQSDSISKWNMKMSNLGYSLNVPTILMFGL</sequence>
<dbReference type="EMBL" id="CASHSV030000513">
    <property type="protein sequence ID" value="CAJ2666915.1"/>
    <property type="molecule type" value="Genomic_DNA"/>
</dbReference>
<comment type="caution">
    <text evidence="1">The sequence shown here is derived from an EMBL/GenBank/DDBJ whole genome shotgun (WGS) entry which is preliminary data.</text>
</comment>
<organism evidence="1 2">
    <name type="scientific">Trifolium pratense</name>
    <name type="common">Red clover</name>
    <dbReference type="NCBI Taxonomy" id="57577"/>
    <lineage>
        <taxon>Eukaryota</taxon>
        <taxon>Viridiplantae</taxon>
        <taxon>Streptophyta</taxon>
        <taxon>Embryophyta</taxon>
        <taxon>Tracheophyta</taxon>
        <taxon>Spermatophyta</taxon>
        <taxon>Magnoliopsida</taxon>
        <taxon>eudicotyledons</taxon>
        <taxon>Gunneridae</taxon>
        <taxon>Pentapetalae</taxon>
        <taxon>rosids</taxon>
        <taxon>fabids</taxon>
        <taxon>Fabales</taxon>
        <taxon>Fabaceae</taxon>
        <taxon>Papilionoideae</taxon>
        <taxon>50 kb inversion clade</taxon>
        <taxon>NPAAA clade</taxon>
        <taxon>Hologalegina</taxon>
        <taxon>IRL clade</taxon>
        <taxon>Trifolieae</taxon>
        <taxon>Trifolium</taxon>
    </lineage>
</organism>
<name>A0ACB0LC54_TRIPR</name>
<reference evidence="1" key="1">
    <citation type="submission" date="2023-10" db="EMBL/GenBank/DDBJ databases">
        <authorList>
            <person name="Rodriguez Cubillos JULIANA M."/>
            <person name="De Vega J."/>
        </authorList>
    </citation>
    <scope>NUCLEOTIDE SEQUENCE</scope>
</reference>
<gene>
    <name evidence="1" type="ORF">MILVUS5_LOCUS31640</name>
</gene>
<dbReference type="Proteomes" id="UP001177021">
    <property type="component" value="Unassembled WGS sequence"/>
</dbReference>